<proteinExistence type="predicted"/>
<sequence length="58" mass="6749">MPDNLHIRQPQDPQRINVNEPWEVRYWTNKFNVTEAQLKQAVKAVGPMTAKVKAYLGK</sequence>
<dbReference type="EMBL" id="MLJW01000116">
    <property type="protein sequence ID" value="OIQ98687.1"/>
    <property type="molecule type" value="Genomic_DNA"/>
</dbReference>
<dbReference type="InterPro" id="IPR022037">
    <property type="entry name" value="DUF3606"/>
</dbReference>
<dbReference type="AlphaFoldDB" id="A0A1J5S3G8"/>
<dbReference type="Pfam" id="PF12244">
    <property type="entry name" value="DUF3606"/>
    <property type="match status" value="1"/>
</dbReference>
<reference evidence="1" key="1">
    <citation type="submission" date="2016-10" db="EMBL/GenBank/DDBJ databases">
        <title>Sequence of Gallionella enrichment culture.</title>
        <authorList>
            <person name="Poehlein A."/>
            <person name="Muehling M."/>
            <person name="Daniel R."/>
        </authorList>
    </citation>
    <scope>NUCLEOTIDE SEQUENCE</scope>
</reference>
<evidence type="ECO:0008006" key="2">
    <source>
        <dbReference type="Google" id="ProtNLM"/>
    </source>
</evidence>
<comment type="caution">
    <text evidence="1">The sequence shown here is derived from an EMBL/GenBank/DDBJ whole genome shotgun (WGS) entry which is preliminary data.</text>
</comment>
<accession>A0A1J5S3G8</accession>
<protein>
    <recommendedName>
        <fullName evidence="2">DUF3606 domain-containing protein</fullName>
    </recommendedName>
</protein>
<organism evidence="1">
    <name type="scientific">mine drainage metagenome</name>
    <dbReference type="NCBI Taxonomy" id="410659"/>
    <lineage>
        <taxon>unclassified sequences</taxon>
        <taxon>metagenomes</taxon>
        <taxon>ecological metagenomes</taxon>
    </lineage>
</organism>
<evidence type="ECO:0000313" key="1">
    <source>
        <dbReference type="EMBL" id="OIQ98687.1"/>
    </source>
</evidence>
<name>A0A1J5S3G8_9ZZZZ</name>
<gene>
    <name evidence="1" type="ORF">GALL_193450</name>
</gene>